<dbReference type="GO" id="GO:1901678">
    <property type="term" value="P:iron coordination entity transport"/>
    <property type="evidence" value="ECO:0007669"/>
    <property type="project" value="UniProtKB-ARBA"/>
</dbReference>
<dbReference type="GO" id="GO:0030288">
    <property type="term" value="C:outer membrane-bounded periplasmic space"/>
    <property type="evidence" value="ECO:0007669"/>
    <property type="project" value="TreeGrafter"/>
</dbReference>
<evidence type="ECO:0000256" key="5">
    <source>
        <dbReference type="SAM" id="MobiDB-lite"/>
    </source>
</evidence>
<dbReference type="PANTHER" id="PTHR30532">
    <property type="entry name" value="IRON III DICITRATE-BINDING PERIPLASMIC PROTEIN"/>
    <property type="match status" value="1"/>
</dbReference>
<organism evidence="8 9">
    <name type="scientific">Candidatus Nesterenkonia stercoripullorum</name>
    <dbReference type="NCBI Taxonomy" id="2838701"/>
    <lineage>
        <taxon>Bacteria</taxon>
        <taxon>Bacillati</taxon>
        <taxon>Actinomycetota</taxon>
        <taxon>Actinomycetes</taxon>
        <taxon>Micrococcales</taxon>
        <taxon>Micrococcaceae</taxon>
        <taxon>Nesterenkonia</taxon>
    </lineage>
</organism>
<dbReference type="EMBL" id="DXGD01000389">
    <property type="protein sequence ID" value="HIX00566.1"/>
    <property type="molecule type" value="Genomic_DNA"/>
</dbReference>
<dbReference type="AlphaFoldDB" id="A0A9D2A8I2"/>
<reference evidence="8" key="2">
    <citation type="submission" date="2021-04" db="EMBL/GenBank/DDBJ databases">
        <authorList>
            <person name="Gilroy R."/>
        </authorList>
    </citation>
    <scope>NUCLEOTIDE SEQUENCE</scope>
    <source>
        <strain evidence="8">ChiHejej3B27-3195</strain>
    </source>
</reference>
<proteinExistence type="inferred from homology"/>
<reference evidence="8" key="1">
    <citation type="journal article" date="2021" name="PeerJ">
        <title>Extensive microbial diversity within the chicken gut microbiome revealed by metagenomics and culture.</title>
        <authorList>
            <person name="Gilroy R."/>
            <person name="Ravi A."/>
            <person name="Getino M."/>
            <person name="Pursley I."/>
            <person name="Horton D.L."/>
            <person name="Alikhan N.F."/>
            <person name="Baker D."/>
            <person name="Gharbi K."/>
            <person name="Hall N."/>
            <person name="Watson M."/>
            <person name="Adriaenssens E.M."/>
            <person name="Foster-Nyarko E."/>
            <person name="Jarju S."/>
            <person name="Secka A."/>
            <person name="Antonio M."/>
            <person name="Oren A."/>
            <person name="Chaudhuri R.R."/>
            <person name="La Ragione R."/>
            <person name="Hildebrand F."/>
            <person name="Pallen M.J."/>
        </authorList>
    </citation>
    <scope>NUCLEOTIDE SEQUENCE</scope>
    <source>
        <strain evidence="8">ChiHejej3B27-3195</strain>
    </source>
</reference>
<feature type="signal peptide" evidence="6">
    <location>
        <begin position="1"/>
        <end position="27"/>
    </location>
</feature>
<evidence type="ECO:0000313" key="9">
    <source>
        <dbReference type="Proteomes" id="UP000824151"/>
    </source>
</evidence>
<evidence type="ECO:0000256" key="4">
    <source>
        <dbReference type="ARBA" id="ARBA00022729"/>
    </source>
</evidence>
<keyword evidence="4 6" id="KW-0732">Signal</keyword>
<accession>A0A9D2A8I2</accession>
<dbReference type="SUPFAM" id="SSF53807">
    <property type="entry name" value="Helical backbone' metal receptor"/>
    <property type="match status" value="1"/>
</dbReference>
<keyword evidence="3" id="KW-0813">Transport</keyword>
<dbReference type="PROSITE" id="PS51257">
    <property type="entry name" value="PROKAR_LIPOPROTEIN"/>
    <property type="match status" value="1"/>
</dbReference>
<feature type="chain" id="PRO_5039654758" evidence="6">
    <location>
        <begin position="28"/>
        <end position="334"/>
    </location>
</feature>
<evidence type="ECO:0000259" key="7">
    <source>
        <dbReference type="PROSITE" id="PS50983"/>
    </source>
</evidence>
<protein>
    <submittedName>
        <fullName evidence="8">ABC transporter substrate-binding protein</fullName>
    </submittedName>
</protein>
<dbReference type="Pfam" id="PF01497">
    <property type="entry name" value="Peripla_BP_2"/>
    <property type="match status" value="1"/>
</dbReference>
<dbReference type="Gene3D" id="3.40.50.1980">
    <property type="entry name" value="Nitrogenase molybdenum iron protein domain"/>
    <property type="match status" value="2"/>
</dbReference>
<comment type="similarity">
    <text evidence="2">Belongs to the bacterial solute-binding protein 8 family.</text>
</comment>
<comment type="subcellular location">
    <subcellularLocation>
        <location evidence="1">Cell envelope</location>
    </subcellularLocation>
</comment>
<dbReference type="PROSITE" id="PS50983">
    <property type="entry name" value="FE_B12_PBP"/>
    <property type="match status" value="1"/>
</dbReference>
<dbReference type="InterPro" id="IPR051313">
    <property type="entry name" value="Bact_iron-sidero_bind"/>
</dbReference>
<evidence type="ECO:0000256" key="2">
    <source>
        <dbReference type="ARBA" id="ARBA00008814"/>
    </source>
</evidence>
<dbReference type="PANTHER" id="PTHR30532:SF24">
    <property type="entry name" value="FERRIC ENTEROBACTIN-BINDING PERIPLASMIC PROTEIN FEPB"/>
    <property type="match status" value="1"/>
</dbReference>
<dbReference type="Proteomes" id="UP000824151">
    <property type="component" value="Unassembled WGS sequence"/>
</dbReference>
<feature type="domain" description="Fe/B12 periplasmic-binding" evidence="7">
    <location>
        <begin position="62"/>
        <end position="334"/>
    </location>
</feature>
<evidence type="ECO:0000256" key="3">
    <source>
        <dbReference type="ARBA" id="ARBA00022448"/>
    </source>
</evidence>
<evidence type="ECO:0000256" key="1">
    <source>
        <dbReference type="ARBA" id="ARBA00004196"/>
    </source>
</evidence>
<sequence length="334" mass="36365">MRRTARGAALAASVSALLIVSGCSDNAGQEGEDGSSQNAGEDATRTVETGQGEVEIPEDPQRIVVLNYSLAGYLFNLDAPVVATTSRDFDYEGTFPDEWSDKAESEGTEWLPWSADGFDLEAVLDAEPDLIIGGGLGFPNGLAVDAYDDLSQIAPTVIVDGELDPWQEQLEFLAVDVFDDQETYDSLVAAYQERRDEVSENITPPEGEVAYVSFTADETPYVIIEDQGLPVALEEVGIEAAPLFEEGDFEPYAQAGDMFALSSEEVGETLTQPTLFVMGFNADTTDVETLSENPVYSSLPAFENDQAYDLPYWALRSNYDEAMNTLDVIEETFN</sequence>
<evidence type="ECO:0000256" key="6">
    <source>
        <dbReference type="SAM" id="SignalP"/>
    </source>
</evidence>
<name>A0A9D2A8I2_9MICC</name>
<dbReference type="InterPro" id="IPR002491">
    <property type="entry name" value="ABC_transptr_periplasmic_BD"/>
</dbReference>
<gene>
    <name evidence="8" type="ORF">H9871_10540</name>
</gene>
<evidence type="ECO:0000313" key="8">
    <source>
        <dbReference type="EMBL" id="HIX00566.1"/>
    </source>
</evidence>
<feature type="region of interest" description="Disordered" evidence="5">
    <location>
        <begin position="26"/>
        <end position="54"/>
    </location>
</feature>
<comment type="caution">
    <text evidence="8">The sequence shown here is derived from an EMBL/GenBank/DDBJ whole genome shotgun (WGS) entry which is preliminary data.</text>
</comment>